<dbReference type="InParanoid" id="A0A674HSN0"/>
<evidence type="ECO:0000256" key="1">
    <source>
        <dbReference type="SAM" id="MobiDB-lite"/>
    </source>
</evidence>
<dbReference type="Pfam" id="PF03670">
    <property type="entry name" value="UPF0184"/>
    <property type="match status" value="1"/>
</dbReference>
<feature type="region of interest" description="Disordered" evidence="1">
    <location>
        <begin position="1"/>
        <end position="24"/>
    </location>
</feature>
<dbReference type="GeneTree" id="ENSGT00390000001761"/>
<dbReference type="PANTHER" id="PTHR34344">
    <property type="entry name" value="UPF0184 PROTEIN C9ORF16"/>
    <property type="match status" value="1"/>
</dbReference>
<dbReference type="PANTHER" id="PTHR34344:SF1">
    <property type="entry name" value="BUBLIN COILED-COIL PROTEIN"/>
    <property type="match status" value="1"/>
</dbReference>
<evidence type="ECO:0008006" key="4">
    <source>
        <dbReference type="Google" id="ProtNLM"/>
    </source>
</evidence>
<dbReference type="Ensembl" id="ENSTGUT00000038195.1">
    <property type="protein sequence ID" value="ENSTGUP00000037573.1"/>
    <property type="gene ID" value="ENSTGUG00000020267.1"/>
</dbReference>
<feature type="compositionally biased region" description="Low complexity" evidence="1">
    <location>
        <begin position="231"/>
        <end position="246"/>
    </location>
</feature>
<feature type="region of interest" description="Disordered" evidence="1">
    <location>
        <begin position="165"/>
        <end position="257"/>
    </location>
</feature>
<name>A0A674HSN0_TAEGU</name>
<protein>
    <recommendedName>
        <fullName evidence="4">Bublin coiled-coil protein</fullName>
    </recommendedName>
</protein>
<dbReference type="Proteomes" id="UP000007754">
    <property type="component" value="Chromosome 17"/>
</dbReference>
<reference evidence="2" key="3">
    <citation type="submission" date="2025-09" db="UniProtKB">
        <authorList>
            <consortium name="Ensembl"/>
        </authorList>
    </citation>
    <scope>IDENTIFICATION</scope>
</reference>
<organism evidence="2 3">
    <name type="scientific">Taeniopygia guttata</name>
    <name type="common">Zebra finch</name>
    <name type="synonym">Poephila guttata</name>
    <dbReference type="NCBI Taxonomy" id="59729"/>
    <lineage>
        <taxon>Eukaryota</taxon>
        <taxon>Metazoa</taxon>
        <taxon>Chordata</taxon>
        <taxon>Craniata</taxon>
        <taxon>Vertebrata</taxon>
        <taxon>Euteleostomi</taxon>
        <taxon>Archelosauria</taxon>
        <taxon>Archosauria</taxon>
        <taxon>Dinosauria</taxon>
        <taxon>Saurischia</taxon>
        <taxon>Theropoda</taxon>
        <taxon>Coelurosauria</taxon>
        <taxon>Aves</taxon>
        <taxon>Neognathae</taxon>
        <taxon>Neoaves</taxon>
        <taxon>Telluraves</taxon>
        <taxon>Australaves</taxon>
        <taxon>Passeriformes</taxon>
        <taxon>Passeroidea</taxon>
        <taxon>Estrildidae</taxon>
        <taxon>Estrildinae</taxon>
        <taxon>Taeniopygia</taxon>
    </lineage>
</organism>
<reference evidence="2" key="2">
    <citation type="submission" date="2025-08" db="UniProtKB">
        <authorList>
            <consortium name="Ensembl"/>
        </authorList>
    </citation>
    <scope>IDENTIFICATION</scope>
</reference>
<sequence length="257" mass="27921">MAGPNGDPHVLGGGTGDEGDEGGDTFEEEEYAAINSMLDQINSCLDHLEEKNDHLHICLKELLESNRQTRLEFQQQLLLLEEVLELQQLLLELLLVEHVWGAPSEASLRQNTGGRGRHRLRGWRVSAQQPLSRGAAAAAAHSFTEPNPPCRLLLSPGVIASGSLWKRFPNPTSQNPLPPSPARGARSPSRSPRRGRAGTRSRFPSLRLLAPPTLTAQPAAITAPRPPPPSSRRAQPAPARPRSPAQPRREAAPWAGL</sequence>
<evidence type="ECO:0000313" key="3">
    <source>
        <dbReference type="Proteomes" id="UP000007754"/>
    </source>
</evidence>
<feature type="compositionally biased region" description="Low complexity" evidence="1">
    <location>
        <begin position="200"/>
        <end position="223"/>
    </location>
</feature>
<dbReference type="InterPro" id="IPR005374">
    <property type="entry name" value="BBLN_eukaryota"/>
</dbReference>
<proteinExistence type="predicted"/>
<accession>A0A674HSN0</accession>
<evidence type="ECO:0000313" key="2">
    <source>
        <dbReference type="Ensembl" id="ENSTGUP00000037573.1"/>
    </source>
</evidence>
<keyword evidence="3" id="KW-1185">Reference proteome</keyword>
<reference evidence="2 3" key="1">
    <citation type="journal article" date="2010" name="Nature">
        <title>The genome of a songbird.</title>
        <authorList>
            <person name="Warren W.C."/>
            <person name="Clayton D.F."/>
            <person name="Ellegren H."/>
            <person name="Arnold A.P."/>
            <person name="Hillier L.W."/>
            <person name="Kunstner A."/>
            <person name="Searle S."/>
            <person name="White S."/>
            <person name="Vilella A.J."/>
            <person name="Fairley S."/>
            <person name="Heger A."/>
            <person name="Kong L."/>
            <person name="Ponting C.P."/>
            <person name="Jarvis E.D."/>
            <person name="Mello C.V."/>
            <person name="Minx P."/>
            <person name="Lovell P."/>
            <person name="Velho T.A."/>
            <person name="Ferris M."/>
            <person name="Balakrishnan C.N."/>
            <person name="Sinha S."/>
            <person name="Blatti C."/>
            <person name="London S.E."/>
            <person name="Li Y."/>
            <person name="Lin Y.C."/>
            <person name="George J."/>
            <person name="Sweedler J."/>
            <person name="Southey B."/>
            <person name="Gunaratne P."/>
            <person name="Watson M."/>
            <person name="Nam K."/>
            <person name="Backstrom N."/>
            <person name="Smeds L."/>
            <person name="Nabholz B."/>
            <person name="Itoh Y."/>
            <person name="Whitney O."/>
            <person name="Pfenning A.R."/>
            <person name="Howard J."/>
            <person name="Volker M."/>
            <person name="Skinner B.M."/>
            <person name="Griffin D.K."/>
            <person name="Ye L."/>
            <person name="McLaren W.M."/>
            <person name="Flicek P."/>
            <person name="Quesada V."/>
            <person name="Velasco G."/>
            <person name="Lopez-Otin C."/>
            <person name="Puente X.S."/>
            <person name="Olender T."/>
            <person name="Lancet D."/>
            <person name="Smit A.F."/>
            <person name="Hubley R."/>
            <person name="Konkel M.K."/>
            <person name="Walker J.A."/>
            <person name="Batzer M.A."/>
            <person name="Gu W."/>
            <person name="Pollock D.D."/>
            <person name="Chen L."/>
            <person name="Cheng Z."/>
            <person name="Eichler E.E."/>
            <person name="Stapley J."/>
            <person name="Slate J."/>
            <person name="Ekblom R."/>
            <person name="Birkhead T."/>
            <person name="Burke T."/>
            <person name="Burt D."/>
            <person name="Scharff C."/>
            <person name="Adam I."/>
            <person name="Richard H."/>
            <person name="Sultan M."/>
            <person name="Soldatov A."/>
            <person name="Lehrach H."/>
            <person name="Edwards S.V."/>
            <person name="Yang S.P."/>
            <person name="Li X."/>
            <person name="Graves T."/>
            <person name="Fulton L."/>
            <person name="Nelson J."/>
            <person name="Chinwalla A."/>
            <person name="Hou S."/>
            <person name="Mardis E.R."/>
            <person name="Wilson R.K."/>
        </authorList>
    </citation>
    <scope>NUCLEOTIDE SEQUENCE [LARGE SCALE GENOMIC DNA]</scope>
</reference>
<dbReference type="AlphaFoldDB" id="A0A674HSN0"/>